<protein>
    <recommendedName>
        <fullName evidence="3">Basal-body rod modification protein FlgD</fullName>
    </recommendedName>
</protein>
<keyword evidence="2 3" id="KW-1005">Bacterial flagellum biogenesis</keyword>
<keyword evidence="4" id="KW-0966">Cell projection</keyword>
<keyword evidence="4" id="KW-0282">Flagellum</keyword>
<gene>
    <name evidence="4" type="ordered locus">Clole_2453</name>
</gene>
<evidence type="ECO:0000256" key="2">
    <source>
        <dbReference type="ARBA" id="ARBA00022795"/>
    </source>
</evidence>
<dbReference type="KEGG" id="cle:Clole_2453"/>
<keyword evidence="5" id="KW-1185">Reference proteome</keyword>
<evidence type="ECO:0000313" key="4">
    <source>
        <dbReference type="EMBL" id="ADZ84159.1"/>
    </source>
</evidence>
<proteinExistence type="inferred from homology"/>
<dbReference type="eggNOG" id="COG1843">
    <property type="taxonomic scope" value="Bacteria"/>
</dbReference>
<dbReference type="Pfam" id="PF03963">
    <property type="entry name" value="FlgD"/>
    <property type="match status" value="1"/>
</dbReference>
<sequence length="270" mass="29798">MSTTISKTAALNSDYLKVTEEVKEQSELDKDAFINLLVTQMKYQDPLDPVDNSEMLAQLAQFTALEQMMNVAQASQKQLANGMIGKYVEYLYKDSETGTSEYLVGKVDYVKVSGDTPVLGIGDVEVNLEDVYQVYDSSNIQANTTAFELLGKTVQGLVEETKTDGTKESIIIEGEVLGIEMKNGNPYMVIGTGKEKVSIDFNKIQNIVDKPSITGKTVTGTYTDSEGKVQTITGTAEYIRIEKAGTFVYIRGEKEGQFVNFNHITLVEDK</sequence>
<evidence type="ECO:0000313" key="5">
    <source>
        <dbReference type="Proteomes" id="UP000008467"/>
    </source>
</evidence>
<dbReference type="EMBL" id="CP002582">
    <property type="protein sequence ID" value="ADZ84159.1"/>
    <property type="molecule type" value="Genomic_DNA"/>
</dbReference>
<comment type="function">
    <text evidence="3">Required for flagellar hook formation. May act as a scaffolding protein.</text>
</comment>
<reference evidence="4 5" key="1">
    <citation type="journal article" date="2011" name="J. Bacteriol.">
        <title>Complete genome sequence of the cellulose-degrading bacterium Cellulosilyticum lentocellum.</title>
        <authorList>
            <consortium name="US DOE Joint Genome Institute"/>
            <person name="Miller D.A."/>
            <person name="Suen G."/>
            <person name="Bruce D."/>
            <person name="Copeland A."/>
            <person name="Cheng J.F."/>
            <person name="Detter C."/>
            <person name="Goodwin L.A."/>
            <person name="Han C.S."/>
            <person name="Hauser L.J."/>
            <person name="Land M.L."/>
            <person name="Lapidus A."/>
            <person name="Lucas S."/>
            <person name="Meincke L."/>
            <person name="Pitluck S."/>
            <person name="Tapia R."/>
            <person name="Teshima H."/>
            <person name="Woyke T."/>
            <person name="Fox B.G."/>
            <person name="Angert E.R."/>
            <person name="Currie C.R."/>
        </authorList>
    </citation>
    <scope>NUCLEOTIDE SEQUENCE [LARGE SCALE GENOMIC DNA]</scope>
    <source>
        <strain evidence="5">ATCC 49066 / DSM 5427 / NCIMB 11756 / RHM5</strain>
    </source>
</reference>
<accession>F2JGR7</accession>
<organism evidence="4 5">
    <name type="scientific">Cellulosilyticum lentocellum (strain ATCC 49066 / DSM 5427 / NCIMB 11756 / RHM5)</name>
    <name type="common">Clostridium lentocellum</name>
    <dbReference type="NCBI Taxonomy" id="642492"/>
    <lineage>
        <taxon>Bacteria</taxon>
        <taxon>Bacillati</taxon>
        <taxon>Bacillota</taxon>
        <taxon>Clostridia</taxon>
        <taxon>Lachnospirales</taxon>
        <taxon>Cellulosilyticaceae</taxon>
        <taxon>Cellulosilyticum</taxon>
    </lineage>
</organism>
<name>F2JGR7_CELLD</name>
<comment type="similarity">
    <text evidence="1 3">Belongs to the FlgD family.</text>
</comment>
<dbReference type="AlphaFoldDB" id="F2JGR7"/>
<evidence type="ECO:0000256" key="3">
    <source>
        <dbReference type="RuleBase" id="RU362076"/>
    </source>
</evidence>
<evidence type="ECO:0000256" key="1">
    <source>
        <dbReference type="ARBA" id="ARBA00010577"/>
    </source>
</evidence>
<dbReference type="RefSeq" id="WP_013657452.1">
    <property type="nucleotide sequence ID" value="NC_015275.1"/>
</dbReference>
<keyword evidence="4" id="KW-0969">Cilium</keyword>
<dbReference type="Proteomes" id="UP000008467">
    <property type="component" value="Chromosome"/>
</dbReference>
<dbReference type="GO" id="GO:0044781">
    <property type="term" value="P:bacterial-type flagellum organization"/>
    <property type="evidence" value="ECO:0007669"/>
    <property type="project" value="UniProtKB-UniRule"/>
</dbReference>
<dbReference type="STRING" id="642492.Clole_2453"/>
<dbReference type="InterPro" id="IPR005648">
    <property type="entry name" value="FlgD"/>
</dbReference>
<dbReference type="HOGENOM" id="CLU_975586_0_0_9"/>